<feature type="compositionally biased region" description="Polar residues" evidence="1">
    <location>
        <begin position="597"/>
        <end position="608"/>
    </location>
</feature>
<feature type="compositionally biased region" description="Low complexity" evidence="1">
    <location>
        <begin position="618"/>
        <end position="627"/>
    </location>
</feature>
<reference evidence="3" key="1">
    <citation type="submission" date="2017-03" db="EMBL/GenBank/DDBJ databases">
        <title>Phytopthora megakarya and P. palmivora, two closely related causual agents of cacao black pod achieved similar genome size and gene model numbers by different mechanisms.</title>
        <authorList>
            <person name="Ali S."/>
            <person name="Shao J."/>
            <person name="Larry D.J."/>
            <person name="Kronmiller B."/>
            <person name="Shen D."/>
            <person name="Strem M.D."/>
            <person name="Melnick R.L."/>
            <person name="Guiltinan M.J."/>
            <person name="Tyler B.M."/>
            <person name="Meinhardt L.W."/>
            <person name="Bailey B.A."/>
        </authorList>
    </citation>
    <scope>NUCLEOTIDE SEQUENCE [LARGE SCALE GENOMIC DNA]</scope>
    <source>
        <strain evidence="3">zdho120</strain>
    </source>
</reference>
<dbReference type="EMBL" id="NBNE01000603">
    <property type="protein sequence ID" value="OWZ18337.1"/>
    <property type="molecule type" value="Genomic_DNA"/>
</dbReference>
<organism evidence="2 3">
    <name type="scientific">Phytophthora megakarya</name>
    <dbReference type="NCBI Taxonomy" id="4795"/>
    <lineage>
        <taxon>Eukaryota</taxon>
        <taxon>Sar</taxon>
        <taxon>Stramenopiles</taxon>
        <taxon>Oomycota</taxon>
        <taxon>Peronosporomycetes</taxon>
        <taxon>Peronosporales</taxon>
        <taxon>Peronosporaceae</taxon>
        <taxon>Phytophthora</taxon>
    </lineage>
</organism>
<feature type="region of interest" description="Disordered" evidence="1">
    <location>
        <begin position="617"/>
        <end position="642"/>
    </location>
</feature>
<evidence type="ECO:0000256" key="1">
    <source>
        <dbReference type="SAM" id="MobiDB-lite"/>
    </source>
</evidence>
<dbReference type="OrthoDB" id="75582at2759"/>
<sequence>MVRQIENADLAKETIIQLPSLKTSSAPSLSARITRPSAVPRRINGGVASHRSVAVVAGHEMCSIIPPSSPHDIANKREVIVQKRESDEGVEKEWRSQFHEQLQPCIEGGRVDRTKVLHNKKEKQEQQNVQSPLFLWGLPREHIINFIRQSVLPSSWGIQKFIAELRSDPNLWATFQHDIEQIHHQYNLKIRENKEHARTPRSKEDHEHRKKQTAERMERTQRQREQIIQLENERLAAKREAYLRRVNPPKELETTDVEMTARYRRRKMWLHVVCFAAISHHWHNQLVQTKHVITMSKIEGIAACYIQRIWRKWKWQHASKHTVVVYTWLRKCMWKLLLRVRCRRRIRNATILRQFITNNCAESHATRNFKSAMIQWRIKVIRAQKTCRSFVNCDRARLQALSIWWDEIDHDRQRMDRQQYHSDDSRRSTVRGSAPGSAGSQRRSSIVPAILEGMNEKLANMQMLLTPIEIQRQHTVQVVKIPRSIKMRLLEEHLANARKDFRSKMQSYKEMIMCASYAREVKLEEARAIVQSPENNRIIRSNSSSRITPPPCFLLYSDPIGDKAMEALVRRGVQLTLDADPELKAIISRQQEHRHTSQPSSRRTSVSFSGAPVLTAIPSSSSLSPSPRNSILKKQTQKNLVT</sequence>
<feature type="region of interest" description="Disordered" evidence="1">
    <location>
        <begin position="190"/>
        <end position="223"/>
    </location>
</feature>
<feature type="region of interest" description="Disordered" evidence="1">
    <location>
        <begin position="416"/>
        <end position="444"/>
    </location>
</feature>
<feature type="compositionally biased region" description="Basic and acidic residues" evidence="1">
    <location>
        <begin position="416"/>
        <end position="427"/>
    </location>
</feature>
<evidence type="ECO:0000313" key="2">
    <source>
        <dbReference type="EMBL" id="OWZ18337.1"/>
    </source>
</evidence>
<dbReference type="Proteomes" id="UP000198211">
    <property type="component" value="Unassembled WGS sequence"/>
</dbReference>
<accession>A0A225WMU4</accession>
<name>A0A225WMU4_9STRA</name>
<feature type="compositionally biased region" description="Polar residues" evidence="1">
    <location>
        <begin position="628"/>
        <end position="642"/>
    </location>
</feature>
<keyword evidence="3" id="KW-1185">Reference proteome</keyword>
<feature type="region of interest" description="Disordered" evidence="1">
    <location>
        <begin position="589"/>
        <end position="608"/>
    </location>
</feature>
<proteinExistence type="predicted"/>
<evidence type="ECO:0000313" key="3">
    <source>
        <dbReference type="Proteomes" id="UP000198211"/>
    </source>
</evidence>
<dbReference type="STRING" id="4795.A0A225WMU4"/>
<comment type="caution">
    <text evidence="2">The sequence shown here is derived from an EMBL/GenBank/DDBJ whole genome shotgun (WGS) entry which is preliminary data.</text>
</comment>
<gene>
    <name evidence="2" type="ORF">PHMEG_0007589</name>
</gene>
<protein>
    <submittedName>
        <fullName evidence="2">Uncharacterized protein</fullName>
    </submittedName>
</protein>
<dbReference type="AlphaFoldDB" id="A0A225WMU4"/>